<organism evidence="2 3">
    <name type="scientific">Niastella yeongjuensis</name>
    <dbReference type="NCBI Taxonomy" id="354355"/>
    <lineage>
        <taxon>Bacteria</taxon>
        <taxon>Pseudomonadati</taxon>
        <taxon>Bacteroidota</taxon>
        <taxon>Chitinophagia</taxon>
        <taxon>Chitinophagales</taxon>
        <taxon>Chitinophagaceae</taxon>
        <taxon>Niastella</taxon>
    </lineage>
</organism>
<dbReference type="Proteomes" id="UP000192610">
    <property type="component" value="Unassembled WGS sequence"/>
</dbReference>
<dbReference type="Pfam" id="PF13561">
    <property type="entry name" value="adh_short_C2"/>
    <property type="match status" value="1"/>
</dbReference>
<reference evidence="3" key="1">
    <citation type="submission" date="2016-04" db="EMBL/GenBank/DDBJ databases">
        <authorList>
            <person name="Chen L."/>
            <person name="Zhuang W."/>
            <person name="Wang G."/>
        </authorList>
    </citation>
    <scope>NUCLEOTIDE SEQUENCE [LARGE SCALE GENOMIC DNA]</scope>
    <source>
        <strain evidence="3">17621</strain>
    </source>
</reference>
<dbReference type="GO" id="GO:0016616">
    <property type="term" value="F:oxidoreductase activity, acting on the CH-OH group of donors, NAD or NADP as acceptor"/>
    <property type="evidence" value="ECO:0007669"/>
    <property type="project" value="TreeGrafter"/>
</dbReference>
<proteinExistence type="inferred from homology"/>
<dbReference type="STRING" id="354355.SAMN05660816_04576"/>
<evidence type="ECO:0000313" key="2">
    <source>
        <dbReference type="EMBL" id="OQP53346.1"/>
    </source>
</evidence>
<dbReference type="NCBIfam" id="NF005559">
    <property type="entry name" value="PRK07231.1"/>
    <property type="match status" value="1"/>
</dbReference>
<dbReference type="PRINTS" id="PR00081">
    <property type="entry name" value="GDHRDH"/>
</dbReference>
<dbReference type="InterPro" id="IPR002347">
    <property type="entry name" value="SDR_fam"/>
</dbReference>
<dbReference type="RefSeq" id="WP_081197694.1">
    <property type="nucleotide sequence ID" value="NZ_FOCZ01000008.1"/>
</dbReference>
<evidence type="ECO:0000256" key="1">
    <source>
        <dbReference type="ARBA" id="ARBA00006484"/>
    </source>
</evidence>
<protein>
    <submittedName>
        <fullName evidence="2">3-oxoacyl-ACP reductase</fullName>
    </submittedName>
</protein>
<dbReference type="OrthoDB" id="597477at2"/>
<dbReference type="FunFam" id="3.40.50.720:FF:000084">
    <property type="entry name" value="Short-chain dehydrogenase reductase"/>
    <property type="match status" value="1"/>
</dbReference>
<dbReference type="Gene3D" id="3.40.50.720">
    <property type="entry name" value="NAD(P)-binding Rossmann-like Domain"/>
    <property type="match status" value="1"/>
</dbReference>
<dbReference type="EMBL" id="LVXG01000006">
    <property type="protein sequence ID" value="OQP53346.1"/>
    <property type="molecule type" value="Genomic_DNA"/>
</dbReference>
<dbReference type="CDD" id="cd05233">
    <property type="entry name" value="SDR_c"/>
    <property type="match status" value="1"/>
</dbReference>
<accession>A0A1V9F537</accession>
<dbReference type="SUPFAM" id="SSF51735">
    <property type="entry name" value="NAD(P)-binding Rossmann-fold domains"/>
    <property type="match status" value="1"/>
</dbReference>
<dbReference type="PRINTS" id="PR00080">
    <property type="entry name" value="SDRFAMILY"/>
</dbReference>
<dbReference type="InterPro" id="IPR020904">
    <property type="entry name" value="Sc_DH/Rdtase_CS"/>
</dbReference>
<sequence length="246" mass="26033">MNQTVAIVTGGGSGIGLAITEKFVQHNITTVIVGRDPEKLHQAKQKLGSLCVPIVADLSDLEAIPSLVKQVITQFGHIDILVNNAGINMKKDFIEVTNEDFLKVIQTNLVAVFALTREVVKAMLPNKKGSIINISSMAAQYGIPKVIAYSASKTAIEGMTRAMATELSPQGIRINCIAPGFIATDMTSKAFNADAERKNKAMGRTPMGVMGTPGDIGDAALFLATESSRYITGVVLPVDGGNSIGF</sequence>
<evidence type="ECO:0000313" key="3">
    <source>
        <dbReference type="Proteomes" id="UP000192610"/>
    </source>
</evidence>
<comment type="caution">
    <text evidence="2">The sequence shown here is derived from an EMBL/GenBank/DDBJ whole genome shotgun (WGS) entry which is preliminary data.</text>
</comment>
<dbReference type="PANTHER" id="PTHR42760">
    <property type="entry name" value="SHORT-CHAIN DEHYDROGENASES/REDUCTASES FAMILY MEMBER"/>
    <property type="match status" value="1"/>
</dbReference>
<dbReference type="NCBIfam" id="NF009466">
    <property type="entry name" value="PRK12826.1-2"/>
    <property type="match status" value="1"/>
</dbReference>
<name>A0A1V9F537_9BACT</name>
<gene>
    <name evidence="2" type="ORF">A4H97_23125</name>
</gene>
<dbReference type="PROSITE" id="PS00061">
    <property type="entry name" value="ADH_SHORT"/>
    <property type="match status" value="1"/>
</dbReference>
<comment type="similarity">
    <text evidence="1">Belongs to the short-chain dehydrogenases/reductases (SDR) family.</text>
</comment>
<dbReference type="InterPro" id="IPR036291">
    <property type="entry name" value="NAD(P)-bd_dom_sf"/>
</dbReference>
<keyword evidence="3" id="KW-1185">Reference proteome</keyword>
<dbReference type="AlphaFoldDB" id="A0A1V9F537"/>